<keyword evidence="4 9" id="KW-0813">Transport</keyword>
<comment type="similarity">
    <text evidence="2 9">Belongs to the complex I subunit 3 family.</text>
</comment>
<dbReference type="EC" id="7.1.1.2" evidence="9"/>
<dbReference type="GO" id="GO:0008137">
    <property type="term" value="F:NADH dehydrogenase (ubiquinone) activity"/>
    <property type="evidence" value="ECO:0007669"/>
    <property type="project" value="UniProtKB-UniRule"/>
</dbReference>
<sequence length="117" mass="13918">MIKNILVFCVILFSFLILLMILLYLISTKSISDREKISPFECGFDPFESSRIPFSSHFFLIAVIFLVFDVELVIIMPMIILMPTLKYIDMYIIMTMFLFILIIGLYHEWNNKMLDWM</sequence>
<gene>
    <name evidence="10" type="primary">ND3</name>
    <name evidence="10" type="ORF">DICSEMmt_018</name>
</gene>
<comment type="function">
    <text evidence="9">Core subunit of the mitochondrial membrane respiratory chain NADH dehydrogenase (Complex I) which catalyzes electron transfer from NADH through the respiratory chain, using ubiquinone as an electron acceptor. Essential for the catalytic activity of complex I.</text>
</comment>
<keyword evidence="9 10" id="KW-0496">Mitochondrion</keyword>
<dbReference type="Pfam" id="PF00507">
    <property type="entry name" value="Oxidored_q4"/>
    <property type="match status" value="1"/>
</dbReference>
<dbReference type="EMBL" id="KM000131">
    <property type="protein sequence ID" value="AIM19542.1"/>
    <property type="molecule type" value="Genomic_DNA"/>
</dbReference>
<evidence type="ECO:0000256" key="8">
    <source>
        <dbReference type="ARBA" id="ARBA00049551"/>
    </source>
</evidence>
<comment type="catalytic activity">
    <reaction evidence="8 9">
        <text>a ubiquinone + NADH + 5 H(+)(in) = a ubiquinol + NAD(+) + 4 H(+)(out)</text>
        <dbReference type="Rhea" id="RHEA:29091"/>
        <dbReference type="Rhea" id="RHEA-COMP:9565"/>
        <dbReference type="Rhea" id="RHEA-COMP:9566"/>
        <dbReference type="ChEBI" id="CHEBI:15378"/>
        <dbReference type="ChEBI" id="CHEBI:16389"/>
        <dbReference type="ChEBI" id="CHEBI:17976"/>
        <dbReference type="ChEBI" id="CHEBI:57540"/>
        <dbReference type="ChEBI" id="CHEBI:57945"/>
        <dbReference type="EC" id="7.1.1.2"/>
    </reaction>
</comment>
<organism evidence="10">
    <name type="scientific">Diceroprocta semicincta</name>
    <dbReference type="NCBI Taxonomy" id="946270"/>
    <lineage>
        <taxon>Eukaryota</taxon>
        <taxon>Metazoa</taxon>
        <taxon>Ecdysozoa</taxon>
        <taxon>Arthropoda</taxon>
        <taxon>Hexapoda</taxon>
        <taxon>Insecta</taxon>
        <taxon>Pterygota</taxon>
        <taxon>Neoptera</taxon>
        <taxon>Paraneoptera</taxon>
        <taxon>Hemiptera</taxon>
        <taxon>Auchenorrhyncha</taxon>
        <taxon>Cicadoidea</taxon>
        <taxon>Cicadidae</taxon>
        <taxon>Cicadinae</taxon>
        <taxon>Fidicinini</taxon>
        <taxon>Diceroprocta</taxon>
    </lineage>
</organism>
<evidence type="ECO:0000256" key="3">
    <source>
        <dbReference type="ARBA" id="ARBA00021007"/>
    </source>
</evidence>
<dbReference type="GO" id="GO:0030964">
    <property type="term" value="C:NADH dehydrogenase complex"/>
    <property type="evidence" value="ECO:0007669"/>
    <property type="project" value="TreeGrafter"/>
</dbReference>
<proteinExistence type="inferred from homology"/>
<accession>A0A088DQP0</accession>
<dbReference type="AlphaFoldDB" id="A0A088DQP0"/>
<geneLocation type="mitochondrion" evidence="10"/>
<keyword evidence="9" id="KW-0679">Respiratory chain</keyword>
<dbReference type="PANTHER" id="PTHR11058">
    <property type="entry name" value="NADH-UBIQUINONE OXIDOREDUCTASE CHAIN 3"/>
    <property type="match status" value="1"/>
</dbReference>
<reference evidence="10" key="1">
    <citation type="submission" date="2014-05" db="EMBL/GenBank/DDBJ databases">
        <title>Non-adaptive lineage splitting in a bacterial symbiont results in two genomes with the functionality of one.</title>
        <authorList>
            <person name="Van Leuven J.T."/>
            <person name="Meister R."/>
            <person name="Simon C."/>
            <person name="McCutcheon J.P."/>
        </authorList>
    </citation>
    <scope>NUCLEOTIDE SEQUENCE</scope>
    <source>
        <strain evidence="10">Dsem</strain>
    </source>
</reference>
<keyword evidence="9" id="KW-1278">Translocase</keyword>
<protein>
    <recommendedName>
        <fullName evidence="3 9">NADH-ubiquinone oxidoreductase chain 3</fullName>
        <ecNumber evidence="9">7.1.1.2</ecNumber>
    </recommendedName>
</protein>
<dbReference type="GO" id="GO:0031966">
    <property type="term" value="C:mitochondrial membrane"/>
    <property type="evidence" value="ECO:0007669"/>
    <property type="project" value="UniProtKB-SubCell"/>
</dbReference>
<evidence type="ECO:0000256" key="7">
    <source>
        <dbReference type="ARBA" id="ARBA00023136"/>
    </source>
</evidence>
<comment type="subcellular location">
    <subcellularLocation>
        <location evidence="1">Membrane</location>
    </subcellularLocation>
    <subcellularLocation>
        <location evidence="9">Mitochondrion membrane</location>
        <topology evidence="9">Multi-pass membrane protein</topology>
    </subcellularLocation>
</comment>
<name>A0A088DQP0_9HEMI</name>
<evidence type="ECO:0000256" key="4">
    <source>
        <dbReference type="ARBA" id="ARBA00022448"/>
    </source>
</evidence>
<evidence type="ECO:0000313" key="10">
    <source>
        <dbReference type="EMBL" id="AIM19542.1"/>
    </source>
</evidence>
<keyword evidence="9" id="KW-0830">Ubiquinone</keyword>
<evidence type="ECO:0000256" key="2">
    <source>
        <dbReference type="ARBA" id="ARBA00008472"/>
    </source>
</evidence>
<keyword evidence="6 9" id="KW-1133">Transmembrane helix</keyword>
<dbReference type="InterPro" id="IPR000440">
    <property type="entry name" value="NADH_UbQ/plastoQ_OxRdtase_su3"/>
</dbReference>
<dbReference type="PANTHER" id="PTHR11058:SF9">
    <property type="entry name" value="NADH-UBIQUINONE OXIDOREDUCTASE CHAIN 3"/>
    <property type="match status" value="1"/>
</dbReference>
<evidence type="ECO:0000256" key="6">
    <source>
        <dbReference type="ARBA" id="ARBA00022989"/>
    </source>
</evidence>
<evidence type="ECO:0000256" key="5">
    <source>
        <dbReference type="ARBA" id="ARBA00022692"/>
    </source>
</evidence>
<feature type="transmembrane region" description="Helical" evidence="9">
    <location>
        <begin position="88"/>
        <end position="107"/>
    </location>
</feature>
<feature type="transmembrane region" description="Helical" evidence="9">
    <location>
        <begin position="5"/>
        <end position="26"/>
    </location>
</feature>
<evidence type="ECO:0000256" key="1">
    <source>
        <dbReference type="ARBA" id="ARBA00004370"/>
    </source>
</evidence>
<keyword evidence="7 9" id="KW-0472">Membrane</keyword>
<keyword evidence="9" id="KW-0249">Electron transport</keyword>
<keyword evidence="9" id="KW-0520">NAD</keyword>
<dbReference type="Gene3D" id="1.20.58.1610">
    <property type="entry name" value="NADH:ubiquinone/plastoquinone oxidoreductase, chain 3"/>
    <property type="match status" value="1"/>
</dbReference>
<feature type="transmembrane region" description="Helical" evidence="9">
    <location>
        <begin position="58"/>
        <end position="81"/>
    </location>
</feature>
<keyword evidence="5 9" id="KW-0812">Transmembrane</keyword>
<dbReference type="InterPro" id="IPR038430">
    <property type="entry name" value="NDAH_ubi_oxred_su3_sf"/>
</dbReference>
<evidence type="ECO:0000256" key="9">
    <source>
        <dbReference type="RuleBase" id="RU003640"/>
    </source>
</evidence>